<reference evidence="3 4" key="1">
    <citation type="journal article" date="2016" name="Mol. Biol. Evol.">
        <title>Comparative Genomics of Early-Diverging Mushroom-Forming Fungi Provides Insights into the Origins of Lignocellulose Decay Capabilities.</title>
        <authorList>
            <person name="Nagy L.G."/>
            <person name="Riley R."/>
            <person name="Tritt A."/>
            <person name="Adam C."/>
            <person name="Daum C."/>
            <person name="Floudas D."/>
            <person name="Sun H."/>
            <person name="Yadav J.S."/>
            <person name="Pangilinan J."/>
            <person name="Larsson K.H."/>
            <person name="Matsuura K."/>
            <person name="Barry K."/>
            <person name="Labutti K."/>
            <person name="Kuo R."/>
            <person name="Ohm R.A."/>
            <person name="Bhattacharya S.S."/>
            <person name="Shirouzu T."/>
            <person name="Yoshinaga Y."/>
            <person name="Martin F.M."/>
            <person name="Grigoriev I.V."/>
            <person name="Hibbett D.S."/>
        </authorList>
    </citation>
    <scope>NUCLEOTIDE SEQUENCE [LARGE SCALE GENOMIC DNA]</scope>
    <source>
        <strain evidence="3 4">HHB12733</strain>
    </source>
</reference>
<evidence type="ECO:0000259" key="2">
    <source>
        <dbReference type="Pfam" id="PF24355"/>
    </source>
</evidence>
<accession>A0A165DF75</accession>
<dbReference type="Pfam" id="PF24355">
    <property type="entry name" value="DUF7514"/>
    <property type="match status" value="1"/>
</dbReference>
<feature type="region of interest" description="Disordered" evidence="1">
    <location>
        <begin position="279"/>
        <end position="302"/>
    </location>
</feature>
<gene>
    <name evidence="3" type="ORF">CALCODRAFT_79379</name>
</gene>
<feature type="compositionally biased region" description="Pro residues" evidence="1">
    <location>
        <begin position="85"/>
        <end position="95"/>
    </location>
</feature>
<evidence type="ECO:0000313" key="4">
    <source>
        <dbReference type="Proteomes" id="UP000076842"/>
    </source>
</evidence>
<dbReference type="InterPro" id="IPR055936">
    <property type="entry name" value="DUF7514"/>
</dbReference>
<dbReference type="STRING" id="1353952.A0A165DF75"/>
<dbReference type="AlphaFoldDB" id="A0A165DF75"/>
<keyword evidence="4" id="KW-1185">Reference proteome</keyword>
<name>A0A165DF75_9BASI</name>
<feature type="compositionally biased region" description="Basic residues" evidence="1">
    <location>
        <begin position="290"/>
        <end position="302"/>
    </location>
</feature>
<dbReference type="InParanoid" id="A0A165DF75"/>
<protein>
    <recommendedName>
        <fullName evidence="2">DUF7514 domain-containing protein</fullName>
    </recommendedName>
</protein>
<feature type="compositionally biased region" description="Low complexity" evidence="1">
    <location>
        <begin position="109"/>
        <end position="126"/>
    </location>
</feature>
<evidence type="ECO:0000256" key="1">
    <source>
        <dbReference type="SAM" id="MobiDB-lite"/>
    </source>
</evidence>
<evidence type="ECO:0000313" key="3">
    <source>
        <dbReference type="EMBL" id="KZT52684.1"/>
    </source>
</evidence>
<sequence>MLFQCAECDTRFRSNPGTCTCGNNRFNEVDPNGSKDPSGTYMPCPHCNQDTEVKHHSFCQHCGRTFPSRSSYPAVISEFGRRPQTPSPRKTPPPQLRAQDRPRPPRPFVRPSTPAAGQTRPAARTKTPPPQPRVSVPYIPPRRYVRSQTPPAYAHSPPFRPRSPRVHFTPPPPAPRVFPPAAPRSPYWHSYFAAPQPPPPPGVPIPPSPCDVCDYGSPTDYLAPLTWKGLRRRTKDGIALLCANCGNTWVKGRCPGCGVKSLGARPVLLYPGPRVATYVPMPTTTAPTGRRSRSPHPRRTRLQKVAPAPWPTGLDWEKQVVPYARKREKFDDILDNMHPPSTRYHPAGAEALVHVNGAPTFKLVQLCKAIQFWINHQVPGPLDFIDPRRLFVLENELENNGVFWTYREPFHRVVFAELGMEHLDYWDADTQSYTCGLTLRGLIRYITLWILSEPRDSTASLRNLVQELDFPRPPPNLGTRWNIDASQAIADTHPIAQKWRVRVHNKILELDDDPLETPNDPERLLWEADE</sequence>
<organism evidence="3 4">
    <name type="scientific">Calocera cornea HHB12733</name>
    <dbReference type="NCBI Taxonomy" id="1353952"/>
    <lineage>
        <taxon>Eukaryota</taxon>
        <taxon>Fungi</taxon>
        <taxon>Dikarya</taxon>
        <taxon>Basidiomycota</taxon>
        <taxon>Agaricomycotina</taxon>
        <taxon>Dacrymycetes</taxon>
        <taxon>Dacrymycetales</taxon>
        <taxon>Dacrymycetaceae</taxon>
        <taxon>Calocera</taxon>
    </lineage>
</organism>
<dbReference type="OrthoDB" id="10373473at2759"/>
<feature type="region of interest" description="Disordered" evidence="1">
    <location>
        <begin position="78"/>
        <end position="173"/>
    </location>
</feature>
<dbReference type="EMBL" id="KV424058">
    <property type="protein sequence ID" value="KZT52684.1"/>
    <property type="molecule type" value="Genomic_DNA"/>
</dbReference>
<feature type="domain" description="DUF7514" evidence="2">
    <location>
        <begin position="352"/>
        <end position="473"/>
    </location>
</feature>
<proteinExistence type="predicted"/>
<dbReference type="Proteomes" id="UP000076842">
    <property type="component" value="Unassembled WGS sequence"/>
</dbReference>